<proteinExistence type="inferred from homology"/>
<dbReference type="GO" id="GO:0004148">
    <property type="term" value="F:dihydrolipoyl dehydrogenase (NADH) activity"/>
    <property type="evidence" value="ECO:0007669"/>
    <property type="project" value="TreeGrafter"/>
</dbReference>
<evidence type="ECO:0000256" key="2">
    <source>
        <dbReference type="ARBA" id="ARBA00001974"/>
    </source>
</evidence>
<dbReference type="PRINTS" id="PR00368">
    <property type="entry name" value="FADPNR"/>
</dbReference>
<dbReference type="Gene3D" id="2.60.120.620">
    <property type="entry name" value="q2cbj1_9rhob like domain"/>
    <property type="match status" value="1"/>
</dbReference>
<dbReference type="PANTHER" id="PTHR22912:SF151">
    <property type="entry name" value="DIHYDROLIPOYL DEHYDROGENASE, MITOCHONDRIAL"/>
    <property type="match status" value="1"/>
</dbReference>
<dbReference type="GO" id="GO:0031418">
    <property type="term" value="F:L-ascorbic acid binding"/>
    <property type="evidence" value="ECO:0007669"/>
    <property type="project" value="InterPro"/>
</dbReference>
<dbReference type="Proteomes" id="UP000626109">
    <property type="component" value="Unassembled WGS sequence"/>
</dbReference>
<dbReference type="InterPro" id="IPR044862">
    <property type="entry name" value="Pro_4_hyd_alph_FE2OG_OXY"/>
</dbReference>
<dbReference type="GO" id="GO:0051213">
    <property type="term" value="F:dioxygenase activity"/>
    <property type="evidence" value="ECO:0007669"/>
    <property type="project" value="UniProtKB-KW"/>
</dbReference>
<gene>
    <name evidence="12" type="ORF">PGLA2088_LOCUS33907</name>
</gene>
<keyword evidence="6" id="KW-0223">Dioxygenase</keyword>
<dbReference type="GO" id="GO:0006103">
    <property type="term" value="P:2-oxoglutarate metabolic process"/>
    <property type="evidence" value="ECO:0007669"/>
    <property type="project" value="TreeGrafter"/>
</dbReference>
<dbReference type="InterPro" id="IPR036188">
    <property type="entry name" value="FAD/NAD-bd_sf"/>
</dbReference>
<dbReference type="GO" id="GO:0005506">
    <property type="term" value="F:iron ion binding"/>
    <property type="evidence" value="ECO:0007669"/>
    <property type="project" value="InterPro"/>
</dbReference>
<accession>A0A813KJ69</accession>
<evidence type="ECO:0000313" key="13">
    <source>
        <dbReference type="Proteomes" id="UP000626109"/>
    </source>
</evidence>
<feature type="domain" description="Prolyl 4-hydroxylase alpha subunit" evidence="11">
    <location>
        <begin position="503"/>
        <end position="709"/>
    </location>
</feature>
<dbReference type="Pfam" id="PF07992">
    <property type="entry name" value="Pyr_redox_2"/>
    <property type="match status" value="1"/>
</dbReference>
<dbReference type="InterPro" id="IPR012999">
    <property type="entry name" value="Pyr_OxRdtase_I_AS"/>
</dbReference>
<dbReference type="SMART" id="SM00702">
    <property type="entry name" value="P4Hc"/>
    <property type="match status" value="1"/>
</dbReference>
<dbReference type="InterPro" id="IPR006620">
    <property type="entry name" value="Pro_4_hyd_alph"/>
</dbReference>
<dbReference type="GO" id="GO:0005739">
    <property type="term" value="C:mitochondrion"/>
    <property type="evidence" value="ECO:0007669"/>
    <property type="project" value="TreeGrafter"/>
</dbReference>
<evidence type="ECO:0000313" key="12">
    <source>
        <dbReference type="EMBL" id="CAE8705820.1"/>
    </source>
</evidence>
<dbReference type="GO" id="GO:0045252">
    <property type="term" value="C:oxoglutarate dehydrogenase complex"/>
    <property type="evidence" value="ECO:0007669"/>
    <property type="project" value="TreeGrafter"/>
</dbReference>
<evidence type="ECO:0000256" key="6">
    <source>
        <dbReference type="ARBA" id="ARBA00022964"/>
    </source>
</evidence>
<comment type="cofactor">
    <cofactor evidence="2">
        <name>FAD</name>
        <dbReference type="ChEBI" id="CHEBI:57692"/>
    </cofactor>
</comment>
<evidence type="ECO:0000256" key="7">
    <source>
        <dbReference type="ARBA" id="ARBA00023002"/>
    </source>
</evidence>
<dbReference type="EMBL" id="CAJNNW010031066">
    <property type="protein sequence ID" value="CAE8705820.1"/>
    <property type="molecule type" value="Genomic_DNA"/>
</dbReference>
<keyword evidence="8" id="KW-1015">Disulfide bond</keyword>
<dbReference type="InterPro" id="IPR023753">
    <property type="entry name" value="FAD/NAD-binding_dom"/>
</dbReference>
<dbReference type="FunFam" id="3.50.50.60:FF:000001">
    <property type="entry name" value="Dihydrolipoyl dehydrogenase, mitochondrial"/>
    <property type="match status" value="1"/>
</dbReference>
<evidence type="ECO:0000256" key="5">
    <source>
        <dbReference type="ARBA" id="ARBA00022827"/>
    </source>
</evidence>
<keyword evidence="4" id="KW-0285">Flavoprotein</keyword>
<evidence type="ECO:0000259" key="11">
    <source>
        <dbReference type="SMART" id="SM00702"/>
    </source>
</evidence>
<dbReference type="PANTHER" id="PTHR22912">
    <property type="entry name" value="DISULFIDE OXIDOREDUCTASE"/>
    <property type="match status" value="1"/>
</dbReference>
<organism evidence="12 13">
    <name type="scientific">Polarella glacialis</name>
    <name type="common">Dinoflagellate</name>
    <dbReference type="NCBI Taxonomy" id="89957"/>
    <lineage>
        <taxon>Eukaryota</taxon>
        <taxon>Sar</taxon>
        <taxon>Alveolata</taxon>
        <taxon>Dinophyceae</taxon>
        <taxon>Suessiales</taxon>
        <taxon>Suessiaceae</taxon>
        <taxon>Polarella</taxon>
    </lineage>
</organism>
<comment type="cofactor">
    <cofactor evidence="1">
        <name>L-ascorbate</name>
        <dbReference type="ChEBI" id="CHEBI:38290"/>
    </cofactor>
</comment>
<keyword evidence="9" id="KW-0676">Redox-active center</keyword>
<dbReference type="InterPro" id="IPR050151">
    <property type="entry name" value="Class-I_Pyr_Nuc-Dis_Oxidored"/>
</dbReference>
<keyword evidence="7" id="KW-0560">Oxidoreductase</keyword>
<dbReference type="PROSITE" id="PS00076">
    <property type="entry name" value="PYRIDINE_REDOX_1"/>
    <property type="match status" value="1"/>
</dbReference>
<dbReference type="Pfam" id="PF13640">
    <property type="entry name" value="2OG-FeII_Oxy_3"/>
    <property type="match status" value="1"/>
</dbReference>
<dbReference type="AlphaFoldDB" id="A0A813KJ69"/>
<evidence type="ECO:0000256" key="8">
    <source>
        <dbReference type="ARBA" id="ARBA00023157"/>
    </source>
</evidence>
<evidence type="ECO:0000256" key="9">
    <source>
        <dbReference type="ARBA" id="ARBA00023284"/>
    </source>
</evidence>
<sequence>MFSRPINQGLVLAGRRLQSSVAGYDLCVIGGGPGGYVAAIKAAQLGLKVVCVERRGKLGGTCLNVGCIPSKSLLHNSHLYHMAQHDFAARGIKVENVSLDLDVMMACKEKAIATLTKGIEMLFKANKVDYVKGHGTLGGPNTVKVALMDGGDQTIESKNIMLATGSEVMSLPNIELDEKTIVSSTGALKLEKVPDRLTVIGGGVIGLELGSVWARLGSKVTVVEFMDSIGGVGIDTEVAKQFTAMLKKQGMKFELKTKVTGVEKAADGVIKVHTEAAKGGDVKTAEADVVLVCVGRRTFFDNLGLEAVGVKVERNKILIDDHWRTNVLPPTLRFQGCKDCDLEPWLQEEKGTDKGYHVLCLRGDGQIQVHMNGLSSKAVPEARVVTLPVDSELPERLEAELKIKDSFSFVPRASPTGQGRWTGGKLRWPKQSWGLFTEKGERLKLDDLLHARLLFHAGVVLLFEGGTWRWPGVRVGYERPLLPGVLLRTVALRPALFEFVFDGGAERFDDASGARGLGPELLADVVRLAEPRLKRSLTEGEASSIRTSEQAWMSYGATPDFQRLKDLTEEALRIPRNYFEQDLQVLRYLKGQLYDAHRDYWDPREFPDKERFLHRQSGTWNMRHATVLWFLQAPKAGGDTWFPRAHGGPVPAGEWTACDDRGVKMGGRNGTIAILFYSLYSNGLIDEFSWHCGCPVQEGVKWAANSWVWNQPQGTPPFVTRRPKRKSPKGRSEL</sequence>
<feature type="region of interest" description="Disordered" evidence="10">
    <location>
        <begin position="713"/>
        <end position="734"/>
    </location>
</feature>
<evidence type="ECO:0000256" key="1">
    <source>
        <dbReference type="ARBA" id="ARBA00001961"/>
    </source>
</evidence>
<comment type="caution">
    <text evidence="12">The sequence shown here is derived from an EMBL/GenBank/DDBJ whole genome shotgun (WGS) entry which is preliminary data.</text>
</comment>
<evidence type="ECO:0000256" key="3">
    <source>
        <dbReference type="ARBA" id="ARBA00007532"/>
    </source>
</evidence>
<comment type="similarity">
    <text evidence="3">Belongs to the class-I pyridine nucleotide-disulfide oxidoreductase family.</text>
</comment>
<dbReference type="GO" id="GO:0016705">
    <property type="term" value="F:oxidoreductase activity, acting on paired donors, with incorporation or reduction of molecular oxygen"/>
    <property type="evidence" value="ECO:0007669"/>
    <property type="project" value="InterPro"/>
</dbReference>
<dbReference type="Gene3D" id="3.50.50.60">
    <property type="entry name" value="FAD/NAD(P)-binding domain"/>
    <property type="match status" value="2"/>
</dbReference>
<dbReference type="GO" id="GO:0050660">
    <property type="term" value="F:flavin adenine dinucleotide binding"/>
    <property type="evidence" value="ECO:0007669"/>
    <property type="project" value="TreeGrafter"/>
</dbReference>
<protein>
    <recommendedName>
        <fullName evidence="11">Prolyl 4-hydroxylase alpha subunit domain-containing protein</fullName>
    </recommendedName>
</protein>
<feature type="compositionally biased region" description="Basic residues" evidence="10">
    <location>
        <begin position="721"/>
        <end position="734"/>
    </location>
</feature>
<evidence type="ECO:0000256" key="4">
    <source>
        <dbReference type="ARBA" id="ARBA00022630"/>
    </source>
</evidence>
<keyword evidence="5" id="KW-0274">FAD</keyword>
<dbReference type="PRINTS" id="PR00411">
    <property type="entry name" value="PNDRDTASEI"/>
</dbReference>
<evidence type="ECO:0000256" key="10">
    <source>
        <dbReference type="SAM" id="MobiDB-lite"/>
    </source>
</evidence>
<dbReference type="SUPFAM" id="SSF51905">
    <property type="entry name" value="FAD/NAD(P)-binding domain"/>
    <property type="match status" value="1"/>
</dbReference>
<name>A0A813KJ69_POLGL</name>
<reference evidence="12" key="1">
    <citation type="submission" date="2021-02" db="EMBL/GenBank/DDBJ databases">
        <authorList>
            <person name="Dougan E. K."/>
            <person name="Rhodes N."/>
            <person name="Thang M."/>
            <person name="Chan C."/>
        </authorList>
    </citation>
    <scope>NUCLEOTIDE SEQUENCE</scope>
</reference>